<evidence type="ECO:0000256" key="4">
    <source>
        <dbReference type="SAM" id="Coils"/>
    </source>
</evidence>
<reference evidence="7 8" key="1">
    <citation type="submission" date="2023-10" db="EMBL/GenBank/DDBJ databases">
        <authorList>
            <person name="Maclean D."/>
            <person name="Macfadyen A."/>
        </authorList>
    </citation>
    <scope>NUCLEOTIDE SEQUENCE [LARGE SCALE GENOMIC DNA]</scope>
</reference>
<feature type="compositionally biased region" description="Low complexity" evidence="5">
    <location>
        <begin position="80"/>
        <end position="93"/>
    </location>
</feature>
<keyword evidence="2" id="KW-0333">Golgi apparatus</keyword>
<dbReference type="EMBL" id="CAUYUE010000013">
    <property type="protein sequence ID" value="CAK0786006.1"/>
    <property type="molecule type" value="Genomic_DNA"/>
</dbReference>
<feature type="region of interest" description="Disordered" evidence="5">
    <location>
        <begin position="530"/>
        <end position="558"/>
    </location>
</feature>
<feature type="region of interest" description="Disordered" evidence="5">
    <location>
        <begin position="36"/>
        <end position="103"/>
    </location>
</feature>
<evidence type="ECO:0000313" key="7">
    <source>
        <dbReference type="EMBL" id="CAK0786006.1"/>
    </source>
</evidence>
<dbReference type="GO" id="GO:0031267">
    <property type="term" value="F:small GTPase binding"/>
    <property type="evidence" value="ECO:0007669"/>
    <property type="project" value="TreeGrafter"/>
</dbReference>
<proteinExistence type="predicted"/>
<feature type="region of interest" description="Disordered" evidence="5">
    <location>
        <begin position="635"/>
        <end position="707"/>
    </location>
</feature>
<evidence type="ECO:0000256" key="5">
    <source>
        <dbReference type="SAM" id="MobiDB-lite"/>
    </source>
</evidence>
<dbReference type="Proteomes" id="UP001314263">
    <property type="component" value="Unassembled WGS sequence"/>
</dbReference>
<evidence type="ECO:0000259" key="6">
    <source>
        <dbReference type="PROSITE" id="PS50913"/>
    </source>
</evidence>
<name>A0AAV1IH47_9CHLO</name>
<feature type="region of interest" description="Disordered" evidence="5">
    <location>
        <begin position="143"/>
        <end position="232"/>
    </location>
</feature>
<dbReference type="PROSITE" id="PS50913">
    <property type="entry name" value="GRIP"/>
    <property type="match status" value="1"/>
</dbReference>
<protein>
    <recommendedName>
        <fullName evidence="6">GRIP domain-containing protein</fullName>
    </recommendedName>
</protein>
<dbReference type="GO" id="GO:0005794">
    <property type="term" value="C:Golgi apparatus"/>
    <property type="evidence" value="ECO:0007669"/>
    <property type="project" value="UniProtKB-SubCell"/>
</dbReference>
<feature type="compositionally biased region" description="Basic and acidic residues" evidence="5">
    <location>
        <begin position="662"/>
        <end position="671"/>
    </location>
</feature>
<feature type="compositionally biased region" description="Polar residues" evidence="5">
    <location>
        <begin position="146"/>
        <end position="187"/>
    </location>
</feature>
<evidence type="ECO:0000313" key="8">
    <source>
        <dbReference type="Proteomes" id="UP001314263"/>
    </source>
</evidence>
<feature type="region of interest" description="Disordered" evidence="5">
    <location>
        <begin position="299"/>
        <end position="352"/>
    </location>
</feature>
<feature type="region of interest" description="Disordered" evidence="5">
    <location>
        <begin position="418"/>
        <end position="443"/>
    </location>
</feature>
<feature type="coiled-coil region" evidence="4">
    <location>
        <begin position="488"/>
        <end position="529"/>
    </location>
</feature>
<feature type="region of interest" description="Disordered" evidence="5">
    <location>
        <begin position="250"/>
        <end position="283"/>
    </location>
</feature>
<dbReference type="AlphaFoldDB" id="A0AAV1IH47"/>
<feature type="compositionally biased region" description="Basic and acidic residues" evidence="5">
    <location>
        <begin position="319"/>
        <end position="352"/>
    </location>
</feature>
<feature type="domain" description="GRIP" evidence="6">
    <location>
        <begin position="909"/>
        <end position="957"/>
    </location>
</feature>
<accession>A0AAV1IH47</accession>
<sequence length="1024" mass="110498">MWGLSGVAGQFKRTINAVASEIKDAVEEVRGLDEEPHPVAVGGLGPKPLSVSAPSSTRGAGPGGTASRLEAIKARLQAERAGSTGSRRASSASLDQSQAHPHDQGWAHNIENAQGASAVEVATSPIRFGPASTAAASSTATASACAPSNMQGSAQPDGSREQGGNLQASDMSTSGAHQPFSISQPQLHRQAEGSPGRLMPRQQSSPGRTEPLQAKRSESAQLLDAASKRNDSHARIMELQVRLKEEQAEKARLKDQLASSQPGSIPFSSDVQPPEDDSETAFWSSRSADIVGYSSAEAKAPSLAADTDHAAPHQRLHQSRAEPDEQVHSERAAHAATRQRLESQQRQEEILKEQVSAAQTALHAEQRTSSKLQADLLHAQALHAMSQQQLESHSSVTLADHSQESALQAEAAMLKAAAAQAETRLHEEQQQHRQSLQALEEARAGRSAALAELEAGAARHRQEQDAACRAQHKADAAAHALAAEQASHAETQRQLLELQSALDEARVASAEQTSAASQLAAALQDLQREQQEHATARLTSSKCREQAAESARGQAAAEEALQGLRAELQQHRTGAAQHGAHAQKLEEELMQTRHDKEASSASLSELDSRCRKLQKELQRAEQQLDQERLRAPTAAPGQLAGHEAALQSTLQDTQQKLQQALTEKRELESRLQELQSSSAHISAAPDSNGHGMTANPLFSGAPQDTPDLSEKLAEKEQELERTKQQLQRLKQAMMARQDDEEDGVRWRVEAEVRLAVDRAQQAAAQQEAQMHKDMADLQAELAHAMEQLKGQGVDLAEWRDALAAKDLEIQNLQAALGELAYKSETAERLRMDLRAQVAKTREAEGRCDSARLEIEASNGAQLALRNELEAARQQLERQRRLEERLSDEAAMLRRALSQSMQQLKLANSDEGAMVDRRVLKKLLLTWVERGRSDHSILNLMSSMLGFTEEEKRSFGGAQGPGIIKTVAGAPIALIRGLATNGGGTPLGKDGLANQWVDFLIEQANAADSVQELGPSRSVSGDQGQ</sequence>
<organism evidence="7 8">
    <name type="scientific">Coccomyxa viridis</name>
    <dbReference type="NCBI Taxonomy" id="1274662"/>
    <lineage>
        <taxon>Eukaryota</taxon>
        <taxon>Viridiplantae</taxon>
        <taxon>Chlorophyta</taxon>
        <taxon>core chlorophytes</taxon>
        <taxon>Trebouxiophyceae</taxon>
        <taxon>Trebouxiophyceae incertae sedis</taxon>
        <taxon>Coccomyxaceae</taxon>
        <taxon>Coccomyxa</taxon>
    </lineage>
</organism>
<dbReference type="InterPro" id="IPR000237">
    <property type="entry name" value="GRIP_dom"/>
</dbReference>
<feature type="coiled-coil region" evidence="4">
    <location>
        <begin position="858"/>
        <end position="895"/>
    </location>
</feature>
<gene>
    <name evidence="7" type="ORF">CVIRNUC_009219</name>
</gene>
<dbReference type="PANTHER" id="PTHR18921">
    <property type="entry name" value="MYOSIN HEAVY CHAIN - RELATED"/>
    <property type="match status" value="1"/>
</dbReference>
<feature type="coiled-coil region" evidence="4">
    <location>
        <begin position="767"/>
        <end position="815"/>
    </location>
</feature>
<keyword evidence="3 4" id="KW-0175">Coiled coil</keyword>
<dbReference type="GO" id="GO:0006888">
    <property type="term" value="P:endoplasmic reticulum to Golgi vesicle-mediated transport"/>
    <property type="evidence" value="ECO:0007669"/>
    <property type="project" value="TreeGrafter"/>
</dbReference>
<keyword evidence="8" id="KW-1185">Reference proteome</keyword>
<comment type="caution">
    <text evidence="7">The sequence shown here is derived from an EMBL/GenBank/DDBJ whole genome shotgun (WGS) entry which is preliminary data.</text>
</comment>
<evidence type="ECO:0000256" key="3">
    <source>
        <dbReference type="ARBA" id="ARBA00023054"/>
    </source>
</evidence>
<feature type="compositionally biased region" description="Polar residues" evidence="5">
    <location>
        <begin position="646"/>
        <end position="661"/>
    </location>
</feature>
<evidence type="ECO:0000256" key="1">
    <source>
        <dbReference type="ARBA" id="ARBA00004555"/>
    </source>
</evidence>
<comment type="subcellular location">
    <subcellularLocation>
        <location evidence="1">Golgi apparatus</location>
    </subcellularLocation>
</comment>
<dbReference type="GO" id="GO:0007030">
    <property type="term" value="P:Golgi organization"/>
    <property type="evidence" value="ECO:0007669"/>
    <property type="project" value="TreeGrafter"/>
</dbReference>
<feature type="compositionally biased region" description="Polar residues" evidence="5">
    <location>
        <begin position="257"/>
        <end position="271"/>
    </location>
</feature>
<dbReference type="PANTHER" id="PTHR18921:SF2">
    <property type="entry name" value="THYROID RECEPTOR-INTERACTING PROTEIN 11"/>
    <property type="match status" value="1"/>
</dbReference>
<evidence type="ECO:0000256" key="2">
    <source>
        <dbReference type="ARBA" id="ARBA00023034"/>
    </source>
</evidence>
<feature type="compositionally biased region" description="Low complexity" evidence="5">
    <location>
        <begin position="548"/>
        <end position="558"/>
    </location>
</feature>